<accession>A0ABD3UZ02</accession>
<organism evidence="1 2">
    <name type="scientific">Sinanodonta woodiana</name>
    <name type="common">Chinese pond mussel</name>
    <name type="synonym">Anodonta woodiana</name>
    <dbReference type="NCBI Taxonomy" id="1069815"/>
    <lineage>
        <taxon>Eukaryota</taxon>
        <taxon>Metazoa</taxon>
        <taxon>Spiralia</taxon>
        <taxon>Lophotrochozoa</taxon>
        <taxon>Mollusca</taxon>
        <taxon>Bivalvia</taxon>
        <taxon>Autobranchia</taxon>
        <taxon>Heteroconchia</taxon>
        <taxon>Palaeoheterodonta</taxon>
        <taxon>Unionida</taxon>
        <taxon>Unionoidea</taxon>
        <taxon>Unionidae</taxon>
        <taxon>Unioninae</taxon>
        <taxon>Sinanodonta</taxon>
    </lineage>
</organism>
<sequence length="110" mass="12607">MVSSLCSNLVIHQQKVKDHCLFSFQMQTLEISKLVETIANEPFLLDLPNPASFREDSRGASGACDEIQPREDILIDKANLIGDFNKKEKKIYFQFMNGQITLKEILYCNH</sequence>
<name>A0ABD3UZ02_SINWO</name>
<proteinExistence type="predicted"/>
<dbReference type="EMBL" id="JBJQND010000014">
    <property type="protein sequence ID" value="KAL3854676.1"/>
    <property type="molecule type" value="Genomic_DNA"/>
</dbReference>
<keyword evidence="2" id="KW-1185">Reference proteome</keyword>
<evidence type="ECO:0000313" key="2">
    <source>
        <dbReference type="Proteomes" id="UP001634394"/>
    </source>
</evidence>
<gene>
    <name evidence="1" type="ORF">ACJMK2_013935</name>
</gene>
<reference evidence="1 2" key="1">
    <citation type="submission" date="2024-11" db="EMBL/GenBank/DDBJ databases">
        <title>Chromosome-level genome assembly of the freshwater bivalve Anodonta woodiana.</title>
        <authorList>
            <person name="Chen X."/>
        </authorList>
    </citation>
    <scope>NUCLEOTIDE SEQUENCE [LARGE SCALE GENOMIC DNA]</scope>
    <source>
        <strain evidence="1">MN2024</strain>
        <tissue evidence="1">Gills</tissue>
    </source>
</reference>
<comment type="caution">
    <text evidence="1">The sequence shown here is derived from an EMBL/GenBank/DDBJ whole genome shotgun (WGS) entry which is preliminary data.</text>
</comment>
<dbReference type="AlphaFoldDB" id="A0ABD3UZ02"/>
<dbReference type="Proteomes" id="UP001634394">
    <property type="component" value="Unassembled WGS sequence"/>
</dbReference>
<evidence type="ECO:0000313" key="1">
    <source>
        <dbReference type="EMBL" id="KAL3854676.1"/>
    </source>
</evidence>
<protein>
    <submittedName>
        <fullName evidence="1">Uncharacterized protein</fullName>
    </submittedName>
</protein>